<dbReference type="PROSITE" id="PS00867">
    <property type="entry name" value="CPSASE_2"/>
    <property type="match status" value="1"/>
</dbReference>
<dbReference type="InterPro" id="IPR016185">
    <property type="entry name" value="PreATP-grasp_dom_sf"/>
</dbReference>
<dbReference type="InterPro" id="IPR005481">
    <property type="entry name" value="BC-like_N"/>
</dbReference>
<dbReference type="InterPro" id="IPR005482">
    <property type="entry name" value="Biotin_COase_C"/>
</dbReference>
<dbReference type="GO" id="GO:0005524">
    <property type="term" value="F:ATP binding"/>
    <property type="evidence" value="ECO:0007669"/>
    <property type="project" value="UniProtKB-UniRule"/>
</dbReference>
<dbReference type="SUPFAM" id="SSF51246">
    <property type="entry name" value="Rudiment single hybrid motif"/>
    <property type="match status" value="1"/>
</dbReference>
<accession>A0A1L5F4C5</accession>
<dbReference type="PROSITE" id="PS50975">
    <property type="entry name" value="ATP_GRASP"/>
    <property type="match status" value="1"/>
</dbReference>
<dbReference type="Proteomes" id="UP000184604">
    <property type="component" value="Chromosome"/>
</dbReference>
<dbReference type="GO" id="GO:0046872">
    <property type="term" value="F:metal ion binding"/>
    <property type="evidence" value="ECO:0007669"/>
    <property type="project" value="InterPro"/>
</dbReference>
<dbReference type="InterPro" id="IPR011054">
    <property type="entry name" value="Rudment_hybrid_motif"/>
</dbReference>
<dbReference type="PROSITE" id="PS50979">
    <property type="entry name" value="BC"/>
    <property type="match status" value="1"/>
</dbReference>
<dbReference type="Pfam" id="PF02786">
    <property type="entry name" value="CPSase_L_D2"/>
    <property type="match status" value="1"/>
</dbReference>
<dbReference type="GO" id="GO:0016874">
    <property type="term" value="F:ligase activity"/>
    <property type="evidence" value="ECO:0007669"/>
    <property type="project" value="UniProtKB-KW"/>
</dbReference>
<sequence>MFKKLLIANRGEIVNRIINTCEKMGIKTVVIYSEADKNATYIKRADEAYNIGPANPMKSYLNIDEIVKVLKISNADAVHPGYGFLSENSSFANVISELGASWIGPSPKILEEIESKCYCREIANDVGVPVVPGSDKLVSSVDEILDIANSIGYPILLKLDKSGGGKGIEIAENGNDIKNIFERLCRVGTLAFASSDCYVEKAIKNPRHIEIQFIMDQFGKCVCLGERECSIQRRYQKIIEESPSPVVTQEDRERLYDYTKKLASKMQYKGAGTMEFIRDESGKFYFIEVNARLQVEHPVSEFVTGVDIVENQIRIACGEEISFTQDDIKLNGHSIECRIYAEDPVKFIPSPGTIEDISFPTIDSKHLRIEHALEKGSVVPPYYDPMLAKVISWGQNRDEAIRILVQALNDFKIEGIKTNISINLNILKNQKYISGDFDTSFISSMNAVESVEV</sequence>
<dbReference type="SMART" id="SM00878">
    <property type="entry name" value="Biotin_carb_C"/>
    <property type="match status" value="1"/>
</dbReference>
<dbReference type="PANTHER" id="PTHR18866:SF128">
    <property type="entry name" value="UREA AMIDOLYASE"/>
    <property type="match status" value="1"/>
</dbReference>
<organism evidence="8 9">
    <name type="scientific">Clostridium kluyveri</name>
    <dbReference type="NCBI Taxonomy" id="1534"/>
    <lineage>
        <taxon>Bacteria</taxon>
        <taxon>Bacillati</taxon>
        <taxon>Bacillota</taxon>
        <taxon>Clostridia</taxon>
        <taxon>Eubacteriales</taxon>
        <taxon>Clostridiaceae</taxon>
        <taxon>Clostridium</taxon>
    </lineage>
</organism>
<dbReference type="FunFam" id="3.40.50.20:FF:000010">
    <property type="entry name" value="Propionyl-CoA carboxylase subunit alpha"/>
    <property type="match status" value="1"/>
</dbReference>
<keyword evidence="3 5" id="KW-0067">ATP-binding</keyword>
<dbReference type="EMBL" id="CP018335">
    <property type="protein sequence ID" value="APM37868.1"/>
    <property type="molecule type" value="Genomic_DNA"/>
</dbReference>
<name>A0A1L5F4C5_CLOKL</name>
<dbReference type="Gene3D" id="3.30.470.20">
    <property type="entry name" value="ATP-grasp fold, B domain"/>
    <property type="match status" value="1"/>
</dbReference>
<evidence type="ECO:0000259" key="6">
    <source>
        <dbReference type="PROSITE" id="PS50975"/>
    </source>
</evidence>
<evidence type="ECO:0000256" key="2">
    <source>
        <dbReference type="ARBA" id="ARBA00022741"/>
    </source>
</evidence>
<dbReference type="InterPro" id="IPR011761">
    <property type="entry name" value="ATP-grasp"/>
</dbReference>
<dbReference type="InterPro" id="IPR005479">
    <property type="entry name" value="CPAse_ATP-bd"/>
</dbReference>
<feature type="domain" description="ATP-grasp" evidence="6">
    <location>
        <begin position="120"/>
        <end position="317"/>
    </location>
</feature>
<dbReference type="Pfam" id="PF00289">
    <property type="entry name" value="Biotin_carb_N"/>
    <property type="match status" value="1"/>
</dbReference>
<keyword evidence="1" id="KW-0436">Ligase</keyword>
<evidence type="ECO:0000256" key="3">
    <source>
        <dbReference type="ARBA" id="ARBA00022840"/>
    </source>
</evidence>
<dbReference type="InterPro" id="IPR011764">
    <property type="entry name" value="Biotin_carboxylation_dom"/>
</dbReference>
<dbReference type="SUPFAM" id="SSF52440">
    <property type="entry name" value="PreATP-grasp domain"/>
    <property type="match status" value="1"/>
</dbReference>
<protein>
    <submittedName>
        <fullName evidence="8">Biotin carboxylase</fullName>
    </submittedName>
</protein>
<dbReference type="InterPro" id="IPR050856">
    <property type="entry name" value="Biotin_carboxylase_complex"/>
</dbReference>
<dbReference type="AlphaFoldDB" id="A0A1L5F4C5"/>
<proteinExistence type="predicted"/>
<dbReference type="RefSeq" id="WP_073537559.1">
    <property type="nucleotide sequence ID" value="NZ_CP018335.1"/>
</dbReference>
<dbReference type="SUPFAM" id="SSF56059">
    <property type="entry name" value="Glutathione synthetase ATP-binding domain-like"/>
    <property type="match status" value="1"/>
</dbReference>
<evidence type="ECO:0000313" key="9">
    <source>
        <dbReference type="Proteomes" id="UP000184604"/>
    </source>
</evidence>
<gene>
    <name evidence="8" type="ORF">BS101_03500</name>
</gene>
<evidence type="ECO:0000256" key="4">
    <source>
        <dbReference type="ARBA" id="ARBA00023267"/>
    </source>
</evidence>
<reference evidence="8 9" key="1">
    <citation type="submission" date="2016-12" db="EMBL/GenBank/DDBJ databases">
        <title>Complete genome sequence of Clostridium kluyveri JZZ isolated from the pit mud of a Chinese flavor liquor-making factory.</title>
        <authorList>
            <person name="Wang Y."/>
        </authorList>
    </citation>
    <scope>NUCLEOTIDE SEQUENCE [LARGE SCALE GENOMIC DNA]</scope>
    <source>
        <strain evidence="8 9">JZZ</strain>
    </source>
</reference>
<keyword evidence="2 5" id="KW-0547">Nucleotide-binding</keyword>
<dbReference type="Pfam" id="PF02785">
    <property type="entry name" value="Biotin_carb_C"/>
    <property type="match status" value="1"/>
</dbReference>
<evidence type="ECO:0000256" key="1">
    <source>
        <dbReference type="ARBA" id="ARBA00022598"/>
    </source>
</evidence>
<evidence type="ECO:0000256" key="5">
    <source>
        <dbReference type="PROSITE-ProRule" id="PRU00409"/>
    </source>
</evidence>
<dbReference type="OrthoDB" id="9807469at2"/>
<evidence type="ECO:0000313" key="8">
    <source>
        <dbReference type="EMBL" id="APM37868.1"/>
    </source>
</evidence>
<keyword evidence="4" id="KW-0092">Biotin</keyword>
<feature type="domain" description="Biotin carboxylation" evidence="7">
    <location>
        <begin position="1"/>
        <end position="447"/>
    </location>
</feature>
<dbReference type="PANTHER" id="PTHR18866">
    <property type="entry name" value="CARBOXYLASE:PYRUVATE/ACETYL-COA/PROPIONYL-COA CARBOXYLASE"/>
    <property type="match status" value="1"/>
</dbReference>
<evidence type="ECO:0000259" key="7">
    <source>
        <dbReference type="PROSITE" id="PS50979"/>
    </source>
</evidence>